<evidence type="ECO:0000256" key="5">
    <source>
        <dbReference type="SAM" id="MobiDB-lite"/>
    </source>
</evidence>
<dbReference type="Proteomes" id="UP001054902">
    <property type="component" value="Unassembled WGS sequence"/>
</dbReference>
<dbReference type="GO" id="GO:0016020">
    <property type="term" value="C:membrane"/>
    <property type="evidence" value="ECO:0007669"/>
    <property type="project" value="UniProtKB-SubCell"/>
</dbReference>
<evidence type="ECO:0000259" key="6">
    <source>
        <dbReference type="Pfam" id="PF01545"/>
    </source>
</evidence>
<feature type="region of interest" description="Disordered" evidence="5">
    <location>
        <begin position="25"/>
        <end position="85"/>
    </location>
</feature>
<dbReference type="GO" id="GO:0008324">
    <property type="term" value="F:monoatomic cation transmembrane transporter activity"/>
    <property type="evidence" value="ECO:0007669"/>
    <property type="project" value="InterPro"/>
</dbReference>
<dbReference type="EMBL" id="BLLK01000058">
    <property type="protein sequence ID" value="GFH57315.1"/>
    <property type="molecule type" value="Genomic_DNA"/>
</dbReference>
<feature type="compositionally biased region" description="Polar residues" evidence="5">
    <location>
        <begin position="59"/>
        <end position="68"/>
    </location>
</feature>
<evidence type="ECO:0000313" key="8">
    <source>
        <dbReference type="Proteomes" id="UP001054902"/>
    </source>
</evidence>
<reference evidence="7 8" key="1">
    <citation type="journal article" date="2021" name="Sci. Rep.">
        <title>The genome of the diatom Chaetoceros tenuissimus carries an ancient integrated fragment of an extant virus.</title>
        <authorList>
            <person name="Hongo Y."/>
            <person name="Kimura K."/>
            <person name="Takaki Y."/>
            <person name="Yoshida Y."/>
            <person name="Baba S."/>
            <person name="Kobayashi G."/>
            <person name="Nagasaki K."/>
            <person name="Hano T."/>
            <person name="Tomaru Y."/>
        </authorList>
    </citation>
    <scope>NUCLEOTIDE SEQUENCE [LARGE SCALE GENOMIC DNA]</scope>
    <source>
        <strain evidence="7 8">NIES-3715</strain>
    </source>
</reference>
<evidence type="ECO:0000256" key="1">
    <source>
        <dbReference type="ARBA" id="ARBA00004141"/>
    </source>
</evidence>
<keyword evidence="4" id="KW-0472">Membrane</keyword>
<gene>
    <name evidence="7" type="ORF">CTEN210_13792</name>
</gene>
<dbReference type="InterPro" id="IPR058533">
    <property type="entry name" value="Cation_efflux_TM"/>
</dbReference>
<organism evidence="7 8">
    <name type="scientific">Chaetoceros tenuissimus</name>
    <dbReference type="NCBI Taxonomy" id="426638"/>
    <lineage>
        <taxon>Eukaryota</taxon>
        <taxon>Sar</taxon>
        <taxon>Stramenopiles</taxon>
        <taxon>Ochrophyta</taxon>
        <taxon>Bacillariophyta</taxon>
        <taxon>Coscinodiscophyceae</taxon>
        <taxon>Chaetocerotophycidae</taxon>
        <taxon>Chaetocerotales</taxon>
        <taxon>Chaetocerotaceae</taxon>
        <taxon>Chaetoceros</taxon>
    </lineage>
</organism>
<protein>
    <recommendedName>
        <fullName evidence="6">Cation efflux protein transmembrane domain-containing protein</fullName>
    </recommendedName>
</protein>
<evidence type="ECO:0000256" key="3">
    <source>
        <dbReference type="ARBA" id="ARBA00022989"/>
    </source>
</evidence>
<dbReference type="Pfam" id="PF01545">
    <property type="entry name" value="Cation_efflux"/>
    <property type="match status" value="1"/>
</dbReference>
<dbReference type="AlphaFoldDB" id="A0AAD3D5U6"/>
<proteinExistence type="predicted"/>
<evidence type="ECO:0000256" key="2">
    <source>
        <dbReference type="ARBA" id="ARBA00022692"/>
    </source>
</evidence>
<feature type="compositionally biased region" description="Basic and acidic residues" evidence="5">
    <location>
        <begin position="31"/>
        <end position="58"/>
    </location>
</feature>
<feature type="domain" description="Cation efflux protein transmembrane" evidence="6">
    <location>
        <begin position="177"/>
        <end position="244"/>
    </location>
</feature>
<keyword evidence="3" id="KW-1133">Transmembrane helix</keyword>
<keyword evidence="2" id="KW-0812">Transmembrane</keyword>
<sequence>MMFFKKGDHLFGFDTFEEDFHEVEQFNSSGLDRETQPHLDPRGRSNDSGDKENDDTVARSRSSSPTKSNKAKVRQKLSKNFKGILKESKHRKGGAYATLGSDSNDSEVYNDSVDDIEMSPSKNGVGIFTIDDEDGSNENDEHQTNKFTFEKESAELDSPESHANSLDDDMNQQLYDEYNSHKRKSNLNMCSAWTHVFADTVRSLAVLIAALLGEFVEGVSPEIADASAAVVVSSIILVALLPLLNGMVRICRELLLLRREEVFVNQHMTSKGSFA</sequence>
<comment type="subcellular location">
    <subcellularLocation>
        <location evidence="1">Membrane</location>
        <topology evidence="1">Multi-pass membrane protein</topology>
    </subcellularLocation>
</comment>
<feature type="compositionally biased region" description="Basic residues" evidence="5">
    <location>
        <begin position="69"/>
        <end position="79"/>
    </location>
</feature>
<evidence type="ECO:0000256" key="4">
    <source>
        <dbReference type="ARBA" id="ARBA00023136"/>
    </source>
</evidence>
<name>A0AAD3D5U6_9STRA</name>
<dbReference type="Gene3D" id="1.20.1510.10">
    <property type="entry name" value="Cation efflux protein transmembrane domain"/>
    <property type="match status" value="1"/>
</dbReference>
<evidence type="ECO:0000313" key="7">
    <source>
        <dbReference type="EMBL" id="GFH57315.1"/>
    </source>
</evidence>
<dbReference type="SUPFAM" id="SSF161111">
    <property type="entry name" value="Cation efflux protein transmembrane domain-like"/>
    <property type="match status" value="1"/>
</dbReference>
<comment type="caution">
    <text evidence="7">The sequence shown here is derived from an EMBL/GenBank/DDBJ whole genome shotgun (WGS) entry which is preliminary data.</text>
</comment>
<accession>A0AAD3D5U6</accession>
<keyword evidence="8" id="KW-1185">Reference proteome</keyword>
<dbReference type="InterPro" id="IPR027469">
    <property type="entry name" value="Cation_efflux_TMD_sf"/>
</dbReference>